<keyword evidence="2 11" id="KW-0444">Lipid biosynthesis</keyword>
<keyword evidence="5 11" id="KW-0460">Magnesium</keyword>
<dbReference type="PANTHER" id="PTHR39650">
    <property type="entry name" value="CDP-ARCHAEOL SYNTHASE"/>
    <property type="match status" value="1"/>
</dbReference>
<keyword evidence="12" id="KW-0548">Nucleotidyltransferase</keyword>
<dbReference type="HAMAP" id="MF_01117">
    <property type="entry name" value="CDP_archaeol_synth"/>
    <property type="match status" value="1"/>
</dbReference>
<organism evidence="12 13">
    <name type="scientific">Metallosphaera tengchongensis</name>
    <dbReference type="NCBI Taxonomy" id="1532350"/>
    <lineage>
        <taxon>Archaea</taxon>
        <taxon>Thermoproteota</taxon>
        <taxon>Thermoprotei</taxon>
        <taxon>Sulfolobales</taxon>
        <taxon>Sulfolobaceae</taxon>
        <taxon>Metallosphaera</taxon>
    </lineage>
</organism>
<accession>A0A6N0NRT9</accession>
<dbReference type="InterPro" id="IPR002726">
    <property type="entry name" value="CarS_archaea"/>
</dbReference>
<keyword evidence="8 11" id="KW-0472">Membrane</keyword>
<evidence type="ECO:0000256" key="6">
    <source>
        <dbReference type="ARBA" id="ARBA00022989"/>
    </source>
</evidence>
<comment type="subcellular location">
    <subcellularLocation>
        <location evidence="11">Cell membrane</location>
        <topology evidence="11">Multi-pass membrane protein</topology>
    </subcellularLocation>
</comment>
<dbReference type="EMBL" id="CP049074">
    <property type="protein sequence ID" value="QKQ99593.1"/>
    <property type="molecule type" value="Genomic_DNA"/>
</dbReference>
<evidence type="ECO:0000313" key="13">
    <source>
        <dbReference type="Proteomes" id="UP000509301"/>
    </source>
</evidence>
<comment type="similarity">
    <text evidence="11">Belongs to the CDP-archaeol synthase family.</text>
</comment>
<evidence type="ECO:0000256" key="10">
    <source>
        <dbReference type="ARBA" id="ARBA00023264"/>
    </source>
</evidence>
<keyword evidence="10 11" id="KW-1208">Phospholipid metabolism</keyword>
<keyword evidence="4 11" id="KW-0812">Transmembrane</keyword>
<evidence type="ECO:0000256" key="4">
    <source>
        <dbReference type="ARBA" id="ARBA00022692"/>
    </source>
</evidence>
<keyword evidence="13" id="KW-1185">Reference proteome</keyword>
<evidence type="ECO:0000256" key="2">
    <source>
        <dbReference type="ARBA" id="ARBA00022516"/>
    </source>
</evidence>
<dbReference type="RefSeq" id="WP_174629671.1">
    <property type="nucleotide sequence ID" value="NZ_CP049074.1"/>
</dbReference>
<evidence type="ECO:0000256" key="3">
    <source>
        <dbReference type="ARBA" id="ARBA00022679"/>
    </source>
</evidence>
<evidence type="ECO:0000256" key="11">
    <source>
        <dbReference type="HAMAP-Rule" id="MF_01117"/>
    </source>
</evidence>
<evidence type="ECO:0000256" key="8">
    <source>
        <dbReference type="ARBA" id="ARBA00023136"/>
    </source>
</evidence>
<comment type="function">
    <text evidence="11">Catalyzes the formation of CDP-2,3-bis-(O-geranylgeranyl)-sn-glycerol (CDP-archaeol) from 2,3-bis-(O-geranylgeranyl)-sn-glycerol 1-phosphate (DGGGP) and CTP. This reaction is the third ether-bond-formation step in the biosynthesis of archaeal membrane lipids.</text>
</comment>
<dbReference type="Proteomes" id="UP000509301">
    <property type="component" value="Chromosome"/>
</dbReference>
<dbReference type="InterPro" id="IPR032690">
    <property type="entry name" value="CarS"/>
</dbReference>
<dbReference type="KEGG" id="mten:GWK48_03550"/>
<keyword evidence="6 11" id="KW-1133">Transmembrane helix</keyword>
<comment type="cofactor">
    <cofactor evidence="11">
        <name>Mg(2+)</name>
        <dbReference type="ChEBI" id="CHEBI:18420"/>
    </cofactor>
</comment>
<keyword evidence="9 11" id="KW-0594">Phospholipid biosynthesis</keyword>
<dbReference type="GO" id="GO:0046474">
    <property type="term" value="P:glycerophospholipid biosynthetic process"/>
    <property type="evidence" value="ECO:0007669"/>
    <property type="project" value="UniProtKB-UniRule"/>
</dbReference>
<dbReference type="GeneID" id="55640993"/>
<proteinExistence type="inferred from homology"/>
<name>A0A6N0NRT9_9CREN</name>
<dbReference type="PANTHER" id="PTHR39650:SF1">
    <property type="entry name" value="CDP-ARCHAEOL SYNTHASE"/>
    <property type="match status" value="1"/>
</dbReference>
<feature type="transmembrane region" description="Helical" evidence="11">
    <location>
        <begin position="136"/>
        <end position="158"/>
    </location>
</feature>
<reference evidence="12 13" key="1">
    <citation type="submission" date="2020-02" db="EMBL/GenBank/DDBJ databases">
        <title>Comparative genome analysis reveals the metabolism and evolution of the thermophilic archaeal genus Metallosphaera.</title>
        <authorList>
            <person name="Jiang C."/>
        </authorList>
    </citation>
    <scope>NUCLEOTIDE SEQUENCE [LARGE SCALE GENOMIC DNA]</scope>
    <source>
        <strain evidence="12 13">Ric-A</strain>
    </source>
</reference>
<dbReference type="OrthoDB" id="45383at2157"/>
<feature type="transmembrane region" description="Helical" evidence="11">
    <location>
        <begin position="12"/>
        <end position="32"/>
    </location>
</feature>
<dbReference type="GO" id="GO:0043338">
    <property type="term" value="F:CDP-2,3-bis-(O-geranylgeranyl)-sn-glycerol synthase activity"/>
    <property type="evidence" value="ECO:0007669"/>
    <property type="project" value="UniProtKB-EC"/>
</dbReference>
<evidence type="ECO:0000256" key="9">
    <source>
        <dbReference type="ARBA" id="ARBA00023209"/>
    </source>
</evidence>
<feature type="transmembrane region" description="Helical" evidence="11">
    <location>
        <begin position="53"/>
        <end position="73"/>
    </location>
</feature>
<evidence type="ECO:0000313" key="12">
    <source>
        <dbReference type="EMBL" id="QKQ99593.1"/>
    </source>
</evidence>
<gene>
    <name evidence="11" type="primary">carS</name>
    <name evidence="12" type="ORF">GWK48_03550</name>
</gene>
<dbReference type="Pfam" id="PF01864">
    <property type="entry name" value="CarS-like"/>
    <property type="match status" value="1"/>
</dbReference>
<keyword evidence="3 11" id="KW-0808">Transferase</keyword>
<dbReference type="NCBIfam" id="NF003114">
    <property type="entry name" value="PRK04032.1"/>
    <property type="match status" value="1"/>
</dbReference>
<comment type="catalytic activity">
    <reaction evidence="11">
        <text>2,3-bis-O-(geranylgeranyl)-sn-glycerol 1-phosphate + CTP + H(+) = CDP-2,3-bis-O-(geranylgeranyl)-sn-glycerol + diphosphate</text>
        <dbReference type="Rhea" id="RHEA:25690"/>
        <dbReference type="ChEBI" id="CHEBI:15378"/>
        <dbReference type="ChEBI" id="CHEBI:33019"/>
        <dbReference type="ChEBI" id="CHEBI:37563"/>
        <dbReference type="ChEBI" id="CHEBI:58837"/>
        <dbReference type="ChEBI" id="CHEBI:58838"/>
        <dbReference type="EC" id="2.7.7.67"/>
    </reaction>
</comment>
<evidence type="ECO:0000256" key="7">
    <source>
        <dbReference type="ARBA" id="ARBA00023098"/>
    </source>
</evidence>
<keyword evidence="1 11" id="KW-1003">Cell membrane</keyword>
<keyword evidence="7 11" id="KW-0443">Lipid metabolism</keyword>
<comment type="pathway">
    <text evidence="11">Membrane lipid metabolism; glycerophospholipid metabolism.</text>
</comment>
<evidence type="ECO:0000256" key="5">
    <source>
        <dbReference type="ARBA" id="ARBA00022842"/>
    </source>
</evidence>
<dbReference type="EC" id="2.7.7.67" evidence="11"/>
<dbReference type="UniPathway" id="UPA00940"/>
<dbReference type="GO" id="GO:0005886">
    <property type="term" value="C:plasma membrane"/>
    <property type="evidence" value="ECO:0007669"/>
    <property type="project" value="UniProtKB-SubCell"/>
</dbReference>
<dbReference type="AlphaFoldDB" id="A0A6N0NRT9"/>
<evidence type="ECO:0000256" key="1">
    <source>
        <dbReference type="ARBA" id="ARBA00022475"/>
    </source>
</evidence>
<protein>
    <recommendedName>
        <fullName evidence="11">CDP-archaeol synthase</fullName>
        <ecNumber evidence="11">2.7.7.67</ecNumber>
    </recommendedName>
    <alternativeName>
        <fullName evidence="11">CDP-2,3-bis-(O-geranylgeranyl)-sn-glycerol synthase</fullName>
    </alternativeName>
</protein>
<sequence length="167" mass="18271">MYYIVSELLLGLIYYIPAFVANGSGPLVKNGTPIDFRRNFVDGRRILGDGKTFEGLLMAITYGTTVGVALSFFFGYPWILISFGEALGAMVGDMIGAFIKRRLNIPRGGRALGLDQLDFVLGSTLFGILTGLRVSLIQFLFVALIAFLAHVVSNAIAFRLKIKSVPW</sequence>